<gene>
    <name evidence="2" type="ORF">CURHAP_LOCUS902</name>
</gene>
<feature type="region of interest" description="Disordered" evidence="1">
    <location>
        <begin position="59"/>
        <end position="85"/>
    </location>
</feature>
<reference evidence="2 3" key="1">
    <citation type="submission" date="2020-05" db="EMBL/GenBank/DDBJ databases">
        <authorList>
            <person name="Campoy J."/>
            <person name="Schneeberger K."/>
            <person name="Spophaly S."/>
        </authorList>
    </citation>
    <scope>NUCLEOTIDE SEQUENCE [LARGE SCALE GENOMIC DNA]</scope>
    <source>
        <strain evidence="2">PruArmRojPasFocal</strain>
    </source>
</reference>
<feature type="compositionally biased region" description="Basic and acidic residues" evidence="1">
    <location>
        <begin position="195"/>
        <end position="204"/>
    </location>
</feature>
<accession>A0A6J5TD99</accession>
<feature type="region of interest" description="Disordered" evidence="1">
    <location>
        <begin position="23"/>
        <end position="42"/>
    </location>
</feature>
<feature type="compositionally biased region" description="Acidic residues" evidence="1">
    <location>
        <begin position="67"/>
        <end position="82"/>
    </location>
</feature>
<evidence type="ECO:0000256" key="1">
    <source>
        <dbReference type="SAM" id="MobiDB-lite"/>
    </source>
</evidence>
<name>A0A6J5TD99_PRUAR</name>
<dbReference type="AlphaFoldDB" id="A0A6J5TD99"/>
<organism evidence="2 3">
    <name type="scientific">Prunus armeniaca</name>
    <name type="common">Apricot</name>
    <name type="synonym">Armeniaca vulgaris</name>
    <dbReference type="NCBI Taxonomy" id="36596"/>
    <lineage>
        <taxon>Eukaryota</taxon>
        <taxon>Viridiplantae</taxon>
        <taxon>Streptophyta</taxon>
        <taxon>Embryophyta</taxon>
        <taxon>Tracheophyta</taxon>
        <taxon>Spermatophyta</taxon>
        <taxon>Magnoliopsida</taxon>
        <taxon>eudicotyledons</taxon>
        <taxon>Gunneridae</taxon>
        <taxon>Pentapetalae</taxon>
        <taxon>rosids</taxon>
        <taxon>fabids</taxon>
        <taxon>Rosales</taxon>
        <taxon>Rosaceae</taxon>
        <taxon>Amygdaloideae</taxon>
        <taxon>Amygdaleae</taxon>
        <taxon>Prunus</taxon>
    </lineage>
</organism>
<evidence type="ECO:0000313" key="2">
    <source>
        <dbReference type="EMBL" id="CAB4261914.1"/>
    </source>
</evidence>
<sequence length="313" mass="36143">MESSVLLLTQPHPWRPKYSFHSLFQNPVPSSQPSRSYTPKYRRWDSNAETIRSQRFGFNLRDKGNKEEEDDADGDEEEEEDYNYNGSQEKKKRRWWSDDYSETEEGSGGILDEAIDSVWILKVFRSYGWAFPAIIVSLLLSTGAKAFLMALAFPLCQSAFSLAFEKLWGGTQSRPKRKSKTRRRRKPFASTVDNVKMDEEQETSNKKMDYQSWVVGNDVSVDNSGQDASGLGGWDDLERIESARRQSRRKPMGKENTNQQSTWRMTFTGWPGSVEIKHYKAFCSSSYMTFGSRLHQLKLRSRNQVSDRANLCT</sequence>
<dbReference type="PANTHER" id="PTHR35719:SF2">
    <property type="entry name" value="ABC TRANSMEMBRANE TYPE-1 DOMAIN-CONTAINING PROTEIN"/>
    <property type="match status" value="1"/>
</dbReference>
<dbReference type="Proteomes" id="UP000507222">
    <property type="component" value="Unassembled WGS sequence"/>
</dbReference>
<feature type="compositionally biased region" description="Polar residues" evidence="1">
    <location>
        <begin position="23"/>
        <end position="37"/>
    </location>
</feature>
<proteinExistence type="predicted"/>
<feature type="compositionally biased region" description="Basic residues" evidence="1">
    <location>
        <begin position="174"/>
        <end position="187"/>
    </location>
</feature>
<evidence type="ECO:0000313" key="3">
    <source>
        <dbReference type="Proteomes" id="UP000507222"/>
    </source>
</evidence>
<feature type="region of interest" description="Disordered" evidence="1">
    <location>
        <begin position="172"/>
        <end position="204"/>
    </location>
</feature>
<protein>
    <submittedName>
        <fullName evidence="2">Uncharacterized protein</fullName>
    </submittedName>
</protein>
<dbReference type="PANTHER" id="PTHR35719">
    <property type="entry name" value="OS01G0680600 PROTEIN"/>
    <property type="match status" value="1"/>
</dbReference>
<dbReference type="EMBL" id="CAEKDK010000001">
    <property type="protein sequence ID" value="CAB4261914.1"/>
    <property type="molecule type" value="Genomic_DNA"/>
</dbReference>